<keyword evidence="4" id="KW-1185">Reference proteome</keyword>
<evidence type="ECO:0000256" key="2">
    <source>
        <dbReference type="SAM" id="Phobius"/>
    </source>
</evidence>
<keyword evidence="2" id="KW-0812">Transmembrane</keyword>
<feature type="transmembrane region" description="Helical" evidence="2">
    <location>
        <begin position="89"/>
        <end position="106"/>
    </location>
</feature>
<dbReference type="AlphaFoldDB" id="A0A448XR29"/>
<feature type="region of interest" description="Disordered" evidence="1">
    <location>
        <begin position="1"/>
        <end position="45"/>
    </location>
</feature>
<feature type="compositionally biased region" description="Polar residues" evidence="1">
    <location>
        <begin position="7"/>
        <end position="23"/>
    </location>
</feature>
<keyword evidence="2" id="KW-1133">Transmembrane helix</keyword>
<comment type="caution">
    <text evidence="3">The sequence shown here is derived from an EMBL/GenBank/DDBJ whole genome shotgun (WGS) entry which is preliminary data.</text>
</comment>
<proteinExistence type="predicted"/>
<name>A0A448XR29_9PLAT</name>
<gene>
    <name evidence="3" type="ORF">PXEA_LOCUS36233</name>
</gene>
<dbReference type="Proteomes" id="UP000784294">
    <property type="component" value="Unassembled WGS sequence"/>
</dbReference>
<evidence type="ECO:0000256" key="1">
    <source>
        <dbReference type="SAM" id="MobiDB-lite"/>
    </source>
</evidence>
<dbReference type="EMBL" id="CAAALY010276598">
    <property type="protein sequence ID" value="VEL42793.1"/>
    <property type="molecule type" value="Genomic_DNA"/>
</dbReference>
<feature type="compositionally biased region" description="Polar residues" evidence="1">
    <location>
        <begin position="31"/>
        <end position="45"/>
    </location>
</feature>
<sequence length="168" mass="18897">MFPVSKHQVNSSKPKLDPSNSPRFYSGFPTPHSNQSSATPYHTNPFTSHIPPRRFPCRIQTVKPDRPSEFASAARRAKHLSRPNPLNRFSLLTACFLTFLIAYFGVSRLKRNLLDFRVVTTFSSPTEDLPRGRKSSCHVVNALADLGTQTVKLTPHLPTRLVRVIKAC</sequence>
<protein>
    <submittedName>
        <fullName evidence="3">Uncharacterized protein</fullName>
    </submittedName>
</protein>
<reference evidence="3" key="1">
    <citation type="submission" date="2018-11" db="EMBL/GenBank/DDBJ databases">
        <authorList>
            <consortium name="Pathogen Informatics"/>
        </authorList>
    </citation>
    <scope>NUCLEOTIDE SEQUENCE</scope>
</reference>
<evidence type="ECO:0000313" key="4">
    <source>
        <dbReference type="Proteomes" id="UP000784294"/>
    </source>
</evidence>
<keyword evidence="2" id="KW-0472">Membrane</keyword>
<organism evidence="3 4">
    <name type="scientific">Protopolystoma xenopodis</name>
    <dbReference type="NCBI Taxonomy" id="117903"/>
    <lineage>
        <taxon>Eukaryota</taxon>
        <taxon>Metazoa</taxon>
        <taxon>Spiralia</taxon>
        <taxon>Lophotrochozoa</taxon>
        <taxon>Platyhelminthes</taxon>
        <taxon>Monogenea</taxon>
        <taxon>Polyopisthocotylea</taxon>
        <taxon>Polystomatidea</taxon>
        <taxon>Polystomatidae</taxon>
        <taxon>Protopolystoma</taxon>
    </lineage>
</organism>
<accession>A0A448XR29</accession>
<evidence type="ECO:0000313" key="3">
    <source>
        <dbReference type="EMBL" id="VEL42793.1"/>
    </source>
</evidence>